<feature type="region of interest" description="Disordered" evidence="1">
    <location>
        <begin position="126"/>
        <end position="147"/>
    </location>
</feature>
<gene>
    <name evidence="2" type="ORF">UFOPK2996_01128</name>
</gene>
<evidence type="ECO:0000256" key="1">
    <source>
        <dbReference type="SAM" id="MobiDB-lite"/>
    </source>
</evidence>
<proteinExistence type="predicted"/>
<evidence type="ECO:0000313" key="2">
    <source>
        <dbReference type="EMBL" id="CAB4802082.1"/>
    </source>
</evidence>
<name>A0A6J6XYJ2_9ZZZZ</name>
<feature type="compositionally biased region" description="Low complexity" evidence="1">
    <location>
        <begin position="128"/>
        <end position="147"/>
    </location>
</feature>
<protein>
    <submittedName>
        <fullName evidence="2">Unannotated protein</fullName>
    </submittedName>
</protein>
<feature type="region of interest" description="Disordered" evidence="1">
    <location>
        <begin position="1"/>
        <end position="49"/>
    </location>
</feature>
<feature type="compositionally biased region" description="Polar residues" evidence="1">
    <location>
        <begin position="18"/>
        <end position="30"/>
    </location>
</feature>
<reference evidence="2" key="1">
    <citation type="submission" date="2020-05" db="EMBL/GenBank/DDBJ databases">
        <authorList>
            <person name="Chiriac C."/>
            <person name="Salcher M."/>
            <person name="Ghai R."/>
            <person name="Kavagutti S V."/>
        </authorList>
    </citation>
    <scope>NUCLEOTIDE SEQUENCE</scope>
</reference>
<dbReference type="EMBL" id="CAFAAH010000163">
    <property type="protein sequence ID" value="CAB4802082.1"/>
    <property type="molecule type" value="Genomic_DNA"/>
</dbReference>
<accession>A0A6J6XYJ2</accession>
<sequence>MRPLAKILPSGPAISRAASGSNSPITSSTPAARRDLPPSARAVTAPASTITRPAAARANAIQSFRPDRRSWRGSTVVPIPDPLSAEAITPGVDVAAMTVRTPDQDAIFAAPNLLAIPPLPLFDPAPPATASNSASTETISSIREASASRRGSAVYRPSVSVRRTSVSALIMFATRAARRSLSP</sequence>
<organism evidence="2">
    <name type="scientific">freshwater metagenome</name>
    <dbReference type="NCBI Taxonomy" id="449393"/>
    <lineage>
        <taxon>unclassified sequences</taxon>
        <taxon>metagenomes</taxon>
        <taxon>ecological metagenomes</taxon>
    </lineage>
</organism>
<dbReference type="AlphaFoldDB" id="A0A6J6XYJ2"/>